<name>A0AAE4HNQ6_ENTGA</name>
<evidence type="ECO:0000313" key="1">
    <source>
        <dbReference type="EMBL" id="MDT2689634.1"/>
    </source>
</evidence>
<proteinExistence type="predicted"/>
<reference evidence="1" key="1">
    <citation type="submission" date="2023-03" db="EMBL/GenBank/DDBJ databases">
        <authorList>
            <person name="Shen W."/>
            <person name="Cai J."/>
        </authorList>
    </citation>
    <scope>NUCLEOTIDE SEQUENCE</scope>
    <source>
        <strain evidence="1">K69-2</strain>
    </source>
</reference>
<evidence type="ECO:0000313" key="2">
    <source>
        <dbReference type="Proteomes" id="UP001183682"/>
    </source>
</evidence>
<dbReference type="AlphaFoldDB" id="A0AAE4HNQ6"/>
<dbReference type="RefSeq" id="WP_217956154.1">
    <property type="nucleotide sequence ID" value="NZ_CAJSYR010000003.1"/>
</dbReference>
<protein>
    <submittedName>
        <fullName evidence="1">Uncharacterized protein</fullName>
    </submittedName>
</protein>
<accession>A0AAE4HNQ6</accession>
<comment type="caution">
    <text evidence="1">The sequence shown here is derived from an EMBL/GenBank/DDBJ whole genome shotgun (WGS) entry which is preliminary data.</text>
</comment>
<dbReference type="Proteomes" id="UP001183682">
    <property type="component" value="Unassembled WGS sequence"/>
</dbReference>
<organism evidence="1 2">
    <name type="scientific">Enterococcus gallinarum</name>
    <dbReference type="NCBI Taxonomy" id="1353"/>
    <lineage>
        <taxon>Bacteria</taxon>
        <taxon>Bacillati</taxon>
        <taxon>Bacillota</taxon>
        <taxon>Bacilli</taxon>
        <taxon>Lactobacillales</taxon>
        <taxon>Enterococcaceae</taxon>
        <taxon>Enterococcus</taxon>
    </lineage>
</organism>
<dbReference type="EMBL" id="JARPZN010000002">
    <property type="protein sequence ID" value="MDT2689634.1"/>
    <property type="molecule type" value="Genomic_DNA"/>
</dbReference>
<sequence length="62" mass="7041">MEFENVKDALKSAMEYAESSNLQVDGKPATYEDFQELMKEHIYAIADLLGIDEVADRNWSIG</sequence>
<gene>
    <name evidence="1" type="ORF">P7E30_05325</name>
</gene>